<evidence type="ECO:0000256" key="4">
    <source>
        <dbReference type="ARBA" id="ARBA00023163"/>
    </source>
</evidence>
<dbReference type="InterPro" id="IPR039420">
    <property type="entry name" value="WalR-like"/>
</dbReference>
<dbReference type="Pfam" id="PF00196">
    <property type="entry name" value="GerE"/>
    <property type="match status" value="1"/>
</dbReference>
<keyword evidence="9" id="KW-1185">Reference proteome</keyword>
<dbReference type="InterPro" id="IPR001789">
    <property type="entry name" value="Sig_transdc_resp-reg_receiver"/>
</dbReference>
<keyword evidence="1 5" id="KW-0597">Phosphoprotein</keyword>
<proteinExistence type="predicted"/>
<dbReference type="RefSeq" id="WP_185720667.1">
    <property type="nucleotide sequence ID" value="NZ_BAAAWI010000001.1"/>
</dbReference>
<dbReference type="GO" id="GO:0003677">
    <property type="term" value="F:DNA binding"/>
    <property type="evidence" value="ECO:0007669"/>
    <property type="project" value="UniProtKB-KW"/>
</dbReference>
<evidence type="ECO:0000313" key="8">
    <source>
        <dbReference type="EMBL" id="QNG53841.1"/>
    </source>
</evidence>
<keyword evidence="4" id="KW-0804">Transcription</keyword>
<dbReference type="SMART" id="SM00421">
    <property type="entry name" value="HTH_LUXR"/>
    <property type="match status" value="1"/>
</dbReference>
<dbReference type="SUPFAM" id="SSF46894">
    <property type="entry name" value="C-terminal effector domain of the bipartite response regulators"/>
    <property type="match status" value="1"/>
</dbReference>
<dbReference type="Proteomes" id="UP000515728">
    <property type="component" value="Chromosome"/>
</dbReference>
<feature type="modified residue" description="4-aspartylphosphate" evidence="5">
    <location>
        <position position="52"/>
    </location>
</feature>
<dbReference type="CDD" id="cd17535">
    <property type="entry name" value="REC_NarL-like"/>
    <property type="match status" value="1"/>
</dbReference>
<dbReference type="SUPFAM" id="SSF52172">
    <property type="entry name" value="CheY-like"/>
    <property type="match status" value="1"/>
</dbReference>
<dbReference type="CDD" id="cd06170">
    <property type="entry name" value="LuxR_C_like"/>
    <property type="match status" value="1"/>
</dbReference>
<dbReference type="PANTHER" id="PTHR43214">
    <property type="entry name" value="TWO-COMPONENT RESPONSE REGULATOR"/>
    <property type="match status" value="1"/>
</dbReference>
<protein>
    <submittedName>
        <fullName evidence="8">Response regulator transcription factor</fullName>
    </submittedName>
</protein>
<dbReference type="SMART" id="SM00448">
    <property type="entry name" value="REC"/>
    <property type="match status" value="1"/>
</dbReference>
<dbReference type="InterPro" id="IPR011006">
    <property type="entry name" value="CheY-like_superfamily"/>
</dbReference>
<keyword evidence="2" id="KW-0805">Transcription regulation</keyword>
<accession>A0A7G7MM30</accession>
<dbReference type="KEGG" id="ppel:H6H00_07950"/>
<gene>
    <name evidence="8" type="ORF">H6H00_07950</name>
</gene>
<evidence type="ECO:0000259" key="7">
    <source>
        <dbReference type="PROSITE" id="PS50110"/>
    </source>
</evidence>
<evidence type="ECO:0000313" key="9">
    <source>
        <dbReference type="Proteomes" id="UP000515728"/>
    </source>
</evidence>
<sequence>MRVVIGEDEALLREGLTLLLGRAGFDVVGTAADAPALVELAVELAPDLVLTDIRMPPTHTDDGLRAALRIRAGRSGTAVLVLSQHVERRYAVELLADSPDGVGYLLKQRIGDVATFCDDVRRVAEGGTALDPEVVTAMLRRPRPADDPLARLTPRRREVLALIAEGRTNAAIARRLSISEKSVVAHTSGIYDALGLAPDQDDHRRVLAVVRYLSG</sequence>
<dbReference type="GO" id="GO:0000160">
    <property type="term" value="P:phosphorelay signal transduction system"/>
    <property type="evidence" value="ECO:0007669"/>
    <property type="project" value="InterPro"/>
</dbReference>
<dbReference type="EMBL" id="CP060131">
    <property type="protein sequence ID" value="QNG53841.1"/>
    <property type="molecule type" value="Genomic_DNA"/>
</dbReference>
<evidence type="ECO:0000256" key="5">
    <source>
        <dbReference type="PROSITE-ProRule" id="PRU00169"/>
    </source>
</evidence>
<dbReference type="Gene3D" id="3.40.50.2300">
    <property type="match status" value="1"/>
</dbReference>
<evidence type="ECO:0000256" key="1">
    <source>
        <dbReference type="ARBA" id="ARBA00022553"/>
    </source>
</evidence>
<dbReference type="InterPro" id="IPR016032">
    <property type="entry name" value="Sig_transdc_resp-reg_C-effctor"/>
</dbReference>
<dbReference type="PRINTS" id="PR00038">
    <property type="entry name" value="HTHLUXR"/>
</dbReference>
<keyword evidence="3" id="KW-0238">DNA-binding</keyword>
<dbReference type="PROSITE" id="PS50043">
    <property type="entry name" value="HTH_LUXR_2"/>
    <property type="match status" value="1"/>
</dbReference>
<feature type="domain" description="Response regulatory" evidence="7">
    <location>
        <begin position="2"/>
        <end position="122"/>
    </location>
</feature>
<evidence type="ECO:0000256" key="2">
    <source>
        <dbReference type="ARBA" id="ARBA00023015"/>
    </source>
</evidence>
<reference evidence="8 9" key="1">
    <citation type="submission" date="2020-08" db="EMBL/GenBank/DDBJ databases">
        <authorList>
            <person name="Mo P."/>
        </authorList>
    </citation>
    <scope>NUCLEOTIDE SEQUENCE [LARGE SCALE GENOMIC DNA]</scope>
    <source>
        <strain evidence="8 9">CGMCC 4.1532</strain>
    </source>
</reference>
<dbReference type="AlphaFoldDB" id="A0A7G7MM30"/>
<dbReference type="Pfam" id="PF00072">
    <property type="entry name" value="Response_reg"/>
    <property type="match status" value="1"/>
</dbReference>
<organism evidence="8 9">
    <name type="scientific">Pseudonocardia petroleophila</name>
    <dbReference type="NCBI Taxonomy" id="37331"/>
    <lineage>
        <taxon>Bacteria</taxon>
        <taxon>Bacillati</taxon>
        <taxon>Actinomycetota</taxon>
        <taxon>Actinomycetes</taxon>
        <taxon>Pseudonocardiales</taxon>
        <taxon>Pseudonocardiaceae</taxon>
        <taxon>Pseudonocardia</taxon>
    </lineage>
</organism>
<dbReference type="GO" id="GO:0006355">
    <property type="term" value="P:regulation of DNA-templated transcription"/>
    <property type="evidence" value="ECO:0007669"/>
    <property type="project" value="InterPro"/>
</dbReference>
<evidence type="ECO:0000259" key="6">
    <source>
        <dbReference type="PROSITE" id="PS50043"/>
    </source>
</evidence>
<dbReference type="PANTHER" id="PTHR43214:SF24">
    <property type="entry name" value="TRANSCRIPTIONAL REGULATORY PROTEIN NARL-RELATED"/>
    <property type="match status" value="1"/>
</dbReference>
<feature type="domain" description="HTH luxR-type" evidence="6">
    <location>
        <begin position="145"/>
        <end position="215"/>
    </location>
</feature>
<dbReference type="InterPro" id="IPR058245">
    <property type="entry name" value="NreC/VraR/RcsB-like_REC"/>
</dbReference>
<name>A0A7G7MM30_9PSEU</name>
<evidence type="ECO:0000256" key="3">
    <source>
        <dbReference type="ARBA" id="ARBA00023125"/>
    </source>
</evidence>
<dbReference type="PROSITE" id="PS50110">
    <property type="entry name" value="RESPONSE_REGULATORY"/>
    <property type="match status" value="1"/>
</dbReference>
<dbReference type="InterPro" id="IPR000792">
    <property type="entry name" value="Tscrpt_reg_LuxR_C"/>
</dbReference>